<evidence type="ECO:0000313" key="2">
    <source>
        <dbReference type="Proteomes" id="UP000801492"/>
    </source>
</evidence>
<protein>
    <submittedName>
        <fullName evidence="1">Uncharacterized protein</fullName>
    </submittedName>
</protein>
<dbReference type="Proteomes" id="UP000801492">
    <property type="component" value="Unassembled WGS sequence"/>
</dbReference>
<comment type="caution">
    <text evidence="1">The sequence shown here is derived from an EMBL/GenBank/DDBJ whole genome shotgun (WGS) entry which is preliminary data.</text>
</comment>
<dbReference type="OrthoDB" id="10011685at2759"/>
<dbReference type="AlphaFoldDB" id="A0A8K0GAU2"/>
<gene>
    <name evidence="1" type="ORF">ILUMI_13523</name>
</gene>
<proteinExistence type="predicted"/>
<dbReference type="EMBL" id="VTPC01008616">
    <property type="protein sequence ID" value="KAF2892649.1"/>
    <property type="molecule type" value="Genomic_DNA"/>
</dbReference>
<evidence type="ECO:0000313" key="1">
    <source>
        <dbReference type="EMBL" id="KAF2892649.1"/>
    </source>
</evidence>
<organism evidence="1 2">
    <name type="scientific">Ignelater luminosus</name>
    <name type="common">Cucubano</name>
    <name type="synonym">Pyrophorus luminosus</name>
    <dbReference type="NCBI Taxonomy" id="2038154"/>
    <lineage>
        <taxon>Eukaryota</taxon>
        <taxon>Metazoa</taxon>
        <taxon>Ecdysozoa</taxon>
        <taxon>Arthropoda</taxon>
        <taxon>Hexapoda</taxon>
        <taxon>Insecta</taxon>
        <taxon>Pterygota</taxon>
        <taxon>Neoptera</taxon>
        <taxon>Endopterygota</taxon>
        <taxon>Coleoptera</taxon>
        <taxon>Polyphaga</taxon>
        <taxon>Elateriformia</taxon>
        <taxon>Elateroidea</taxon>
        <taxon>Elateridae</taxon>
        <taxon>Agrypninae</taxon>
        <taxon>Pyrophorini</taxon>
        <taxon>Ignelater</taxon>
    </lineage>
</organism>
<name>A0A8K0GAU2_IGNLU</name>
<reference evidence="1" key="1">
    <citation type="submission" date="2019-08" db="EMBL/GenBank/DDBJ databases">
        <title>The genome of the North American firefly Photinus pyralis.</title>
        <authorList>
            <consortium name="Photinus pyralis genome working group"/>
            <person name="Fallon T.R."/>
            <person name="Sander Lower S.E."/>
            <person name="Weng J.-K."/>
        </authorList>
    </citation>
    <scope>NUCLEOTIDE SEQUENCE</scope>
    <source>
        <strain evidence="1">TRF0915ILg1</strain>
        <tissue evidence="1">Whole body</tissue>
    </source>
</reference>
<sequence length="144" mass="15947">MTVVREKALTTNANPQQIIGEATEEIPESVREALPSVPAISKTAKLVIDGPYSKISSGEDFLLFDSGADIPIESSFFQRKEILKFGLFLIIGSATTALNVRKLMSLAFVPPQGVIKSFKGLANSQFYQQHEEILHPLMDYFEDK</sequence>
<accession>A0A8K0GAU2</accession>
<keyword evidence="2" id="KW-1185">Reference proteome</keyword>